<dbReference type="AlphaFoldDB" id="A0A6C0F098"/>
<dbReference type="SUPFAM" id="SSF52540">
    <property type="entry name" value="P-loop containing nucleoside triphosphate hydrolases"/>
    <property type="match status" value="1"/>
</dbReference>
<dbReference type="PANTHER" id="PTHR43718">
    <property type="entry name" value="LON PROTEASE"/>
    <property type="match status" value="1"/>
</dbReference>
<dbReference type="GO" id="GO:0016887">
    <property type="term" value="F:ATP hydrolysis activity"/>
    <property type="evidence" value="ECO:0007669"/>
    <property type="project" value="InterPro"/>
</dbReference>
<evidence type="ECO:0000259" key="2">
    <source>
        <dbReference type="Pfam" id="PF00004"/>
    </source>
</evidence>
<evidence type="ECO:0000256" key="1">
    <source>
        <dbReference type="SAM" id="MobiDB-lite"/>
    </source>
</evidence>
<organism evidence="3">
    <name type="scientific">viral metagenome</name>
    <dbReference type="NCBI Taxonomy" id="1070528"/>
    <lineage>
        <taxon>unclassified sequences</taxon>
        <taxon>metagenomes</taxon>
        <taxon>organismal metagenomes</taxon>
    </lineage>
</organism>
<dbReference type="GO" id="GO:0004252">
    <property type="term" value="F:serine-type endopeptidase activity"/>
    <property type="evidence" value="ECO:0007669"/>
    <property type="project" value="InterPro"/>
</dbReference>
<dbReference type="Pfam" id="PF00004">
    <property type="entry name" value="AAA"/>
    <property type="match status" value="1"/>
</dbReference>
<dbReference type="EMBL" id="MN739010">
    <property type="protein sequence ID" value="QHT34906.1"/>
    <property type="molecule type" value="Genomic_DNA"/>
</dbReference>
<dbReference type="PANTHER" id="PTHR43718:SF2">
    <property type="entry name" value="LON PROTEASE HOMOLOG, MITOCHONDRIAL"/>
    <property type="match status" value="1"/>
</dbReference>
<dbReference type="Gene3D" id="1.10.8.60">
    <property type="match status" value="1"/>
</dbReference>
<dbReference type="GO" id="GO:0005524">
    <property type="term" value="F:ATP binding"/>
    <property type="evidence" value="ECO:0007669"/>
    <property type="project" value="InterPro"/>
</dbReference>
<feature type="compositionally biased region" description="Basic and acidic residues" evidence="1">
    <location>
        <begin position="1"/>
        <end position="23"/>
    </location>
</feature>
<accession>A0A6C0F098</accession>
<dbReference type="InterPro" id="IPR027417">
    <property type="entry name" value="P-loop_NTPase"/>
</dbReference>
<feature type="region of interest" description="Disordered" evidence="1">
    <location>
        <begin position="104"/>
        <end position="125"/>
    </location>
</feature>
<protein>
    <recommendedName>
        <fullName evidence="2">ATPase AAA-type core domain-containing protein</fullName>
    </recommendedName>
</protein>
<feature type="region of interest" description="Disordered" evidence="1">
    <location>
        <begin position="1"/>
        <end position="91"/>
    </location>
</feature>
<dbReference type="Gene3D" id="3.40.50.300">
    <property type="entry name" value="P-loop containing nucleotide triphosphate hydrolases"/>
    <property type="match status" value="1"/>
</dbReference>
<dbReference type="GO" id="GO:0006515">
    <property type="term" value="P:protein quality control for misfolded or incompletely synthesized proteins"/>
    <property type="evidence" value="ECO:0007669"/>
    <property type="project" value="TreeGrafter"/>
</dbReference>
<proteinExistence type="predicted"/>
<dbReference type="InterPro" id="IPR003959">
    <property type="entry name" value="ATPase_AAA_core"/>
</dbReference>
<dbReference type="InterPro" id="IPR027065">
    <property type="entry name" value="Lon_Prtase"/>
</dbReference>
<name>A0A6C0F098_9ZZZZ</name>
<reference evidence="3" key="1">
    <citation type="journal article" date="2020" name="Nature">
        <title>Giant virus diversity and host interactions through global metagenomics.</title>
        <authorList>
            <person name="Schulz F."/>
            <person name="Roux S."/>
            <person name="Paez-Espino D."/>
            <person name="Jungbluth S."/>
            <person name="Walsh D.A."/>
            <person name="Denef V.J."/>
            <person name="McMahon K.D."/>
            <person name="Konstantinidis K.T."/>
            <person name="Eloe-Fadrosh E.A."/>
            <person name="Kyrpides N.C."/>
            <person name="Woyke T."/>
        </authorList>
    </citation>
    <scope>NUCLEOTIDE SEQUENCE</scope>
    <source>
        <strain evidence="3">GVMAG-M-3300009164-40</strain>
    </source>
</reference>
<feature type="domain" description="ATPase AAA-type core" evidence="2">
    <location>
        <begin position="280"/>
        <end position="418"/>
    </location>
</feature>
<feature type="compositionally biased region" description="Acidic residues" evidence="1">
    <location>
        <begin position="70"/>
        <end position="91"/>
    </location>
</feature>
<sequence length="538" mass="61434">MTKRSSKENAKDRKCSADMDDGSKPPPNKRKRDNGKDTLWINDDTLPTDSSEDAKKPTILLNIHISGKSDEDDEDEDEDEDDEDYNEEEEQGQDFIEYLMDKYVGNKGPTTRSQTRSQTSKKEPEAKIPINLTKKELAYYKSQPDSKRKELFGLMEKMSSLALTEGDVPHKFKVLELPISDYVKSTVIKKISAVEEMGAEAGESYKLRTWIDAFLRIPFGKTIPLPVKVEDGRQKCTEFMLEARASMDKSIYGMVPAKTQIMQILAQLLVNPNSVGNVIALQGPMGVGKTSLARNAIANVMKRPFEFFSLGGASDIANFVGHSYTYEGSMWGRIADSIMHAGAMNPVLYFDELDKVSGTPHGEEVVNMMIHLTDRSQNSQFHDRYFSGVDFDLSQCLFVFSFNDIEKVHPILRDRMSVIHCGGYNETDKKAILKDYIWPQLLDRLKFKPEEIILTDEAIKFLISEYSGEEKGVRTLIRTVETMMTRLNMLRIVNDESMKQYVFFVEYTEPFTITEPVLRKLLTDLNKKDPEHWRAMYN</sequence>
<dbReference type="GO" id="GO:0004176">
    <property type="term" value="F:ATP-dependent peptidase activity"/>
    <property type="evidence" value="ECO:0007669"/>
    <property type="project" value="InterPro"/>
</dbReference>
<evidence type="ECO:0000313" key="3">
    <source>
        <dbReference type="EMBL" id="QHT34906.1"/>
    </source>
</evidence>